<dbReference type="EMBL" id="EU547803">
    <property type="protein sequence ID" value="ACD75673.1"/>
    <property type="molecule type" value="Genomic_DNA"/>
</dbReference>
<keyword evidence="2" id="KW-1185">Reference proteome</keyword>
<evidence type="ECO:0000313" key="1">
    <source>
        <dbReference type="EMBL" id="ACD75673.1"/>
    </source>
</evidence>
<evidence type="ECO:0000313" key="2">
    <source>
        <dbReference type="Proteomes" id="UP000002422"/>
    </source>
</evidence>
<organism evidence="1 2">
    <name type="scientific">Salmonella phage phiSG-JL2</name>
    <dbReference type="NCBI Taxonomy" id="529929"/>
    <lineage>
        <taxon>Viruses</taxon>
        <taxon>Duplodnaviria</taxon>
        <taxon>Heunggongvirae</taxon>
        <taxon>Uroviricota</taxon>
        <taxon>Caudoviricetes</taxon>
        <taxon>Autographivirales</taxon>
        <taxon>Autotranscriptaviridae</taxon>
        <taxon>Studiervirinae</taxon>
        <taxon>Teetrevirus</taxon>
        <taxon>Teetrevirus SGJL2</taxon>
    </lineage>
</organism>
<protein>
    <submittedName>
        <fullName evidence="1">Gp1.5</fullName>
    </submittedName>
</protein>
<name>B3FYI1_9CAUD</name>
<proteinExistence type="predicted"/>
<reference evidence="1 2" key="1">
    <citation type="journal article" date="2008" name="Appl. Environ. Microbiol.">
        <title>Characterization of a T7-like lytic bacteriophage (phiSG-JL2) of Salmonella enterica serovar gallinarum biovar gallinarum.</title>
        <authorList>
            <person name="Kwon H.J."/>
            <person name="Cho S.H."/>
            <person name="Kim T.E."/>
            <person name="Won Y.J."/>
            <person name="Jeong J."/>
            <person name="Park S.C."/>
            <person name="Kim J.H."/>
            <person name="Yoo H.S."/>
            <person name="Park Y.H."/>
            <person name="Kim S.J."/>
        </authorList>
    </citation>
    <scope>NUCLEOTIDE SEQUENCE [LARGE SCALE GENOMIC DNA]</scope>
    <source>
        <strain evidence="2">phiSG-JL2</strain>
    </source>
</reference>
<sequence>MWLILFAIVATLGLMVADDDIWPDC</sequence>
<dbReference type="RefSeq" id="YP_001949755.1">
    <property type="nucleotide sequence ID" value="NC_010807.1"/>
</dbReference>
<dbReference type="Proteomes" id="UP000002422">
    <property type="component" value="Segment"/>
</dbReference>
<gene>
    <name evidence="1" type="primary">1.5</name>
</gene>
<dbReference type="GeneID" id="6370166"/>
<accession>B3FYI1</accession>
<dbReference type="KEGG" id="vg:6370166"/>